<dbReference type="Proteomes" id="UP000236319">
    <property type="component" value="Unassembled WGS sequence"/>
</dbReference>
<gene>
    <name evidence="1" type="ORF">BOVATA_029970</name>
</gene>
<evidence type="ECO:0000313" key="2">
    <source>
        <dbReference type="Proteomes" id="UP000236319"/>
    </source>
</evidence>
<evidence type="ECO:0000313" key="1">
    <source>
        <dbReference type="EMBL" id="GBE61504.1"/>
    </source>
</evidence>
<reference evidence="1 2" key="1">
    <citation type="journal article" date="2017" name="BMC Genomics">
        <title>Whole-genome assembly of Babesia ovata and comparative genomics between closely related pathogens.</title>
        <authorList>
            <person name="Yamagishi J."/>
            <person name="Asada M."/>
            <person name="Hakimi H."/>
            <person name="Tanaka T.Q."/>
            <person name="Sugimoto C."/>
            <person name="Kawazu S."/>
        </authorList>
    </citation>
    <scope>NUCLEOTIDE SEQUENCE [LARGE SCALE GENOMIC DNA]</scope>
    <source>
        <strain evidence="1 2">Miyake</strain>
    </source>
</reference>
<protein>
    <submittedName>
        <fullName evidence="1">Uncharacterized protein</fullName>
    </submittedName>
</protein>
<dbReference type="VEuPathDB" id="PiroplasmaDB:BOVATA_029970"/>
<dbReference type="OrthoDB" id="339519at2759"/>
<proteinExistence type="predicted"/>
<keyword evidence="2" id="KW-1185">Reference proteome</keyword>
<organism evidence="1 2">
    <name type="scientific">Babesia ovata</name>
    <dbReference type="NCBI Taxonomy" id="189622"/>
    <lineage>
        <taxon>Eukaryota</taxon>
        <taxon>Sar</taxon>
        <taxon>Alveolata</taxon>
        <taxon>Apicomplexa</taxon>
        <taxon>Aconoidasida</taxon>
        <taxon>Piroplasmida</taxon>
        <taxon>Babesiidae</taxon>
        <taxon>Babesia</taxon>
    </lineage>
</organism>
<accession>A0A2H6KEV4</accession>
<dbReference type="AlphaFoldDB" id="A0A2H6KEV4"/>
<dbReference type="EMBL" id="BDSA01000003">
    <property type="protein sequence ID" value="GBE61504.1"/>
    <property type="molecule type" value="Genomic_DNA"/>
</dbReference>
<name>A0A2H6KEV4_9APIC</name>
<dbReference type="GeneID" id="39875274"/>
<comment type="caution">
    <text evidence="1">The sequence shown here is derived from an EMBL/GenBank/DDBJ whole genome shotgun (WGS) entry which is preliminary data.</text>
</comment>
<sequence>MCDSGPGISTPVRSARWESKLGLLVSGTVEDPISVRSTASMCGCKRMLSAGECESSVGSFDKAGVPAYGILRSAGASASRKTPTCVMDRKPFEFLGCVDLCTISTDEEDVVPSYTKLGAPVLGSVDRGRPPAASIEWFKHEDVPVEHSQTPLPCTPAKKPKVAIGMQCSKRRNSTSASITLPDGNSGDMDAENGVQNNTQSLGANCVIPLSKLCTTASITKDTSSMQRQKTYRHKVLLRLRKKQMRNNYDLALFLLLKFGGTETNAGRSVLRDQALLECSALSRFRNEDELAAFYRNERAALMAALSRRVTVSTLSQSQLNRKLAKLLQPTRWFNRPKLLQKIVSQEHWNPFSIFGSSLPYVSVSEVFGNQRRVDADRKPGCDNAAACAGGLALCTGVSGNAAATSTTVNPVGDCRCVGHSAYTTPGINWSCDPLLLDEVLWYLEATNKYIDKSRQVCALQRCFCVTPNPQIAFNWNDARNLTWREYRGPRASMGQMLSPSAFGYSMEDYERLRKEFQSQPSDRDPVQGQDGKVTDESAAIHDGNMIAELPLTASDIGGCSATVESGHITALPALANTPRTRRAKMQQLVFYRNYFKANQLEADER</sequence>
<dbReference type="RefSeq" id="XP_028867747.1">
    <property type="nucleotide sequence ID" value="XM_029011914.1"/>
</dbReference>